<gene>
    <name evidence="1" type="ORF">ABID24_001801</name>
</gene>
<dbReference type="EMBL" id="JBEPMJ010000012">
    <property type="protein sequence ID" value="MET3750549.1"/>
    <property type="molecule type" value="Genomic_DNA"/>
</dbReference>
<evidence type="ECO:0000313" key="1">
    <source>
        <dbReference type="EMBL" id="MET3750549.1"/>
    </source>
</evidence>
<organism evidence="1 2">
    <name type="scientific">Blautia caecimuris</name>
    <dbReference type="NCBI Taxonomy" id="1796615"/>
    <lineage>
        <taxon>Bacteria</taxon>
        <taxon>Bacillati</taxon>
        <taxon>Bacillota</taxon>
        <taxon>Clostridia</taxon>
        <taxon>Lachnospirales</taxon>
        <taxon>Lachnospiraceae</taxon>
        <taxon>Blautia</taxon>
    </lineage>
</organism>
<comment type="caution">
    <text evidence="1">The sequence shown here is derived from an EMBL/GenBank/DDBJ whole genome shotgun (WGS) entry which is preliminary data.</text>
</comment>
<dbReference type="RefSeq" id="WP_173752728.1">
    <property type="nucleotide sequence ID" value="NZ_BAABXN010000001.1"/>
</dbReference>
<dbReference type="Proteomes" id="UP001549106">
    <property type="component" value="Unassembled WGS sequence"/>
</dbReference>
<sequence>MAAVRKRSKMQSIITQFSYEHRRLDKQLSKIRKNTGELAHMLDSLGDKKGTEKKN</sequence>
<reference evidence="1 2" key="1">
    <citation type="submission" date="2024-06" db="EMBL/GenBank/DDBJ databases">
        <title>Genomic Encyclopedia of Type Strains, Phase IV (KMG-IV): sequencing the most valuable type-strain genomes for metagenomic binning, comparative biology and taxonomic classification.</title>
        <authorList>
            <person name="Goeker M."/>
        </authorList>
    </citation>
    <scope>NUCLEOTIDE SEQUENCE [LARGE SCALE GENOMIC DNA]</scope>
    <source>
        <strain evidence="1 2">DSM 29492</strain>
    </source>
</reference>
<name>A0ABV2M277_9FIRM</name>
<evidence type="ECO:0000313" key="2">
    <source>
        <dbReference type="Proteomes" id="UP001549106"/>
    </source>
</evidence>
<keyword evidence="2" id="KW-1185">Reference proteome</keyword>
<proteinExistence type="predicted"/>
<accession>A0ABV2M277</accession>
<protein>
    <submittedName>
        <fullName evidence="1">Uncharacterized protein</fullName>
    </submittedName>
</protein>